<proteinExistence type="predicted"/>
<dbReference type="Proteomes" id="UP000521943">
    <property type="component" value="Unassembled WGS sequence"/>
</dbReference>
<dbReference type="EMBL" id="JACGCI010000105">
    <property type="protein sequence ID" value="KAF6745516.1"/>
    <property type="molecule type" value="Genomic_DNA"/>
</dbReference>
<sequence>MIEEEILARQAVLSPDGKSIVMMPLKLNSEALRRSYDFNGIVQRLVAGDDRIANSAYLLLSMPLKTMATKYPHLTVDDARMLARFHSVNILSRTRSQEVLAAMKEHTCTPICAGFLVAFKERSSQRPQTDPWRNSAVQPQWSMGSQSTHTDLEDPTVSTFTQLGANRHQFYAISLTPIERAIEGIYRRQPVDQFSRQYRHPDQTRIISSLFRQRTP</sequence>
<protein>
    <submittedName>
        <fullName evidence="2">Uncharacterized protein</fullName>
    </submittedName>
</protein>
<feature type="compositionally biased region" description="Polar residues" evidence="1">
    <location>
        <begin position="126"/>
        <end position="149"/>
    </location>
</feature>
<gene>
    <name evidence="2" type="ORF">DFP72DRAFT_856467</name>
</gene>
<accession>A0A8H6HGU0</accession>
<reference evidence="2 3" key="1">
    <citation type="submission" date="2020-07" db="EMBL/GenBank/DDBJ databases">
        <title>Comparative genomics of pyrophilous fungi reveals a link between fire events and developmental genes.</title>
        <authorList>
            <consortium name="DOE Joint Genome Institute"/>
            <person name="Steindorff A.S."/>
            <person name="Carver A."/>
            <person name="Calhoun S."/>
            <person name="Stillman K."/>
            <person name="Liu H."/>
            <person name="Lipzen A."/>
            <person name="Pangilinan J."/>
            <person name="Labutti K."/>
            <person name="Bruns T.D."/>
            <person name="Grigoriev I.V."/>
        </authorList>
    </citation>
    <scope>NUCLEOTIDE SEQUENCE [LARGE SCALE GENOMIC DNA]</scope>
    <source>
        <strain evidence="2 3">CBS 144469</strain>
    </source>
</reference>
<organism evidence="2 3">
    <name type="scientific">Ephemerocybe angulata</name>
    <dbReference type="NCBI Taxonomy" id="980116"/>
    <lineage>
        <taxon>Eukaryota</taxon>
        <taxon>Fungi</taxon>
        <taxon>Dikarya</taxon>
        <taxon>Basidiomycota</taxon>
        <taxon>Agaricomycotina</taxon>
        <taxon>Agaricomycetes</taxon>
        <taxon>Agaricomycetidae</taxon>
        <taxon>Agaricales</taxon>
        <taxon>Agaricineae</taxon>
        <taxon>Psathyrellaceae</taxon>
        <taxon>Ephemerocybe</taxon>
    </lineage>
</organism>
<evidence type="ECO:0000313" key="2">
    <source>
        <dbReference type="EMBL" id="KAF6745516.1"/>
    </source>
</evidence>
<feature type="region of interest" description="Disordered" evidence="1">
    <location>
        <begin position="126"/>
        <end position="152"/>
    </location>
</feature>
<dbReference type="AlphaFoldDB" id="A0A8H6HGU0"/>
<keyword evidence="3" id="KW-1185">Reference proteome</keyword>
<comment type="caution">
    <text evidence="2">The sequence shown here is derived from an EMBL/GenBank/DDBJ whole genome shotgun (WGS) entry which is preliminary data.</text>
</comment>
<evidence type="ECO:0000313" key="3">
    <source>
        <dbReference type="Proteomes" id="UP000521943"/>
    </source>
</evidence>
<evidence type="ECO:0000256" key="1">
    <source>
        <dbReference type="SAM" id="MobiDB-lite"/>
    </source>
</evidence>
<name>A0A8H6HGU0_9AGAR</name>